<evidence type="ECO:0000256" key="1">
    <source>
        <dbReference type="ARBA" id="ARBA00004571"/>
    </source>
</evidence>
<evidence type="ECO:0000256" key="9">
    <source>
        <dbReference type="RuleBase" id="RU003357"/>
    </source>
</evidence>
<evidence type="ECO:0000313" key="13">
    <source>
        <dbReference type="EMBL" id="GAA4902183.1"/>
    </source>
</evidence>
<accession>A0ABP9FH82</accession>
<evidence type="ECO:0000259" key="12">
    <source>
        <dbReference type="Pfam" id="PF07715"/>
    </source>
</evidence>
<sequence length="937" mass="104588">MQFPASKLSPIAAFLVVMFQGGGLAYAAEADASTDKVDEDIEVIRVTGTRASLADAINEKRFSDAQIDVISAEDIGVMPDADIGDSLERVSGVQIDRSEGGTAREVNIRGMPGYFTKTLYNGRTITTALNPNRNFSYDIMPSAFISRVSVQKSTSADLEEGGISGTVNMQSHRALDRKQAQTRVIGRTTYQGNSGEPGVDLSFIHTNPIIEDTLGIAFGLNYMDQTNASQKIENNPLGTGRYYYNTNPDNPEDGEKMNAYGTSQTRAVLQDNVRERAAGFINMQWNPSDNLSLWAESLYTNYKSSEHRQRHVFNLQNEDITNWDGYTVGDTTYVTSADFEGVRNWVEDGPISKDTNIFLNTLEATYTVGDWTFDAGLSSSRSDQDWDNMMLLTDLDAMDMTFDWGTAGNGDPVRYTYNTAGMAEYLSNPGSYGRYDPNVNNSGLRLAGPQLGSTQETNASSVNLDITHDFYRDYGLLAVNKIRFGFSYAREESLTSKHSLHAQMDHEQVLGLLAANGYDESLIRFITAQPGSGGWFNSLNQGGTPYNYLTPDAIHFRDHISVYDVRDYASNITLANGNKMYQNEVSNLIEDNFAAYLRTDFSLGYDMSGNMGVRFIHTDQLQQGVGADLTQGLVEDRDGSLILRSATDQFVDREHQYWWVLPSMNLRYSLRDDMTLRFGYGRSLSRPNKNDLNLNTNFNFNDGSPRLNTTDPDLMPFTADNIDVSWEWYYNPESMLAAAYFYKDVDSLIHRKEQDISMDVFNSSGAFLRSENVTLIGPTNGDGVVLQGFEVAYRTPFTFLPGLLSNMGMDANYTFTENSNQEVLTAASRHNANMSLYYSVRKFDVRASFSYRSERLNDIYEMWDQANNNQADKPATYSPASQRLTVNMSYRPTPKLRFNLGLSNVTDAGSGKYAEGGWGQNYNDFGRTISAGVTVNL</sequence>
<dbReference type="SUPFAM" id="SSF56935">
    <property type="entry name" value="Porins"/>
    <property type="match status" value="1"/>
</dbReference>
<dbReference type="Pfam" id="PF00593">
    <property type="entry name" value="TonB_dep_Rec_b-barrel"/>
    <property type="match status" value="1"/>
</dbReference>
<keyword evidence="5 9" id="KW-0798">TonB box</keyword>
<evidence type="ECO:0000256" key="4">
    <source>
        <dbReference type="ARBA" id="ARBA00022692"/>
    </source>
</evidence>
<dbReference type="Gene3D" id="2.40.170.20">
    <property type="entry name" value="TonB-dependent receptor, beta-barrel domain"/>
    <property type="match status" value="1"/>
</dbReference>
<evidence type="ECO:0000256" key="8">
    <source>
        <dbReference type="PROSITE-ProRule" id="PRU01360"/>
    </source>
</evidence>
<comment type="caution">
    <text evidence="13">The sequence shown here is derived from an EMBL/GenBank/DDBJ whole genome shotgun (WGS) entry which is preliminary data.</text>
</comment>
<keyword evidence="6 8" id="KW-0472">Membrane</keyword>
<comment type="subcellular location">
    <subcellularLocation>
        <location evidence="1 8">Cell outer membrane</location>
        <topology evidence="1 8">Multi-pass membrane protein</topology>
    </subcellularLocation>
</comment>
<dbReference type="InterPro" id="IPR010104">
    <property type="entry name" value="TonB_rcpt_bac"/>
</dbReference>
<evidence type="ECO:0000313" key="14">
    <source>
        <dbReference type="Proteomes" id="UP001499988"/>
    </source>
</evidence>
<feature type="domain" description="TonB-dependent receptor-like beta-barrel" evidence="11">
    <location>
        <begin position="406"/>
        <end position="905"/>
    </location>
</feature>
<keyword evidence="14" id="KW-1185">Reference proteome</keyword>
<feature type="signal peptide" evidence="10">
    <location>
        <begin position="1"/>
        <end position="27"/>
    </location>
</feature>
<evidence type="ECO:0000256" key="6">
    <source>
        <dbReference type="ARBA" id="ARBA00023136"/>
    </source>
</evidence>
<dbReference type="RefSeq" id="WP_345337310.1">
    <property type="nucleotide sequence ID" value="NZ_BAABJZ010000105.1"/>
</dbReference>
<dbReference type="InterPro" id="IPR012910">
    <property type="entry name" value="Plug_dom"/>
</dbReference>
<dbReference type="Gene3D" id="2.170.130.10">
    <property type="entry name" value="TonB-dependent receptor, plug domain"/>
    <property type="match status" value="1"/>
</dbReference>
<keyword evidence="7 8" id="KW-0998">Cell outer membrane</keyword>
<dbReference type="InterPro" id="IPR036942">
    <property type="entry name" value="Beta-barrel_TonB_sf"/>
</dbReference>
<evidence type="ECO:0000256" key="3">
    <source>
        <dbReference type="ARBA" id="ARBA00022452"/>
    </source>
</evidence>
<organism evidence="13 14">
    <name type="scientific">Ferrimonas pelagia</name>
    <dbReference type="NCBI Taxonomy" id="1177826"/>
    <lineage>
        <taxon>Bacteria</taxon>
        <taxon>Pseudomonadati</taxon>
        <taxon>Pseudomonadota</taxon>
        <taxon>Gammaproteobacteria</taxon>
        <taxon>Alteromonadales</taxon>
        <taxon>Ferrimonadaceae</taxon>
        <taxon>Ferrimonas</taxon>
    </lineage>
</organism>
<keyword evidence="10" id="KW-0732">Signal</keyword>
<keyword evidence="2 8" id="KW-0813">Transport</keyword>
<proteinExistence type="inferred from homology"/>
<feature type="domain" description="TonB-dependent receptor plug" evidence="12">
    <location>
        <begin position="61"/>
        <end position="166"/>
    </location>
</feature>
<evidence type="ECO:0000256" key="7">
    <source>
        <dbReference type="ARBA" id="ARBA00023237"/>
    </source>
</evidence>
<evidence type="ECO:0000256" key="10">
    <source>
        <dbReference type="SAM" id="SignalP"/>
    </source>
</evidence>
<dbReference type="EMBL" id="BAABJZ010000105">
    <property type="protein sequence ID" value="GAA4902183.1"/>
    <property type="molecule type" value="Genomic_DNA"/>
</dbReference>
<reference evidence="14" key="1">
    <citation type="journal article" date="2019" name="Int. J. Syst. Evol. Microbiol.">
        <title>The Global Catalogue of Microorganisms (GCM) 10K type strain sequencing project: providing services to taxonomists for standard genome sequencing and annotation.</title>
        <authorList>
            <consortium name="The Broad Institute Genomics Platform"/>
            <consortium name="The Broad Institute Genome Sequencing Center for Infectious Disease"/>
            <person name="Wu L."/>
            <person name="Ma J."/>
        </authorList>
    </citation>
    <scope>NUCLEOTIDE SEQUENCE [LARGE SCALE GENOMIC DNA]</scope>
    <source>
        <strain evidence="14">JCM 18401</strain>
    </source>
</reference>
<dbReference type="NCBIfam" id="TIGR01782">
    <property type="entry name" value="TonB-Xanth-Caul"/>
    <property type="match status" value="1"/>
</dbReference>
<dbReference type="Pfam" id="PF07715">
    <property type="entry name" value="Plug"/>
    <property type="match status" value="1"/>
</dbReference>
<evidence type="ECO:0000259" key="11">
    <source>
        <dbReference type="Pfam" id="PF00593"/>
    </source>
</evidence>
<dbReference type="InterPro" id="IPR000531">
    <property type="entry name" value="Beta-barrel_TonB"/>
</dbReference>
<feature type="chain" id="PRO_5046494867" description="TonB-dependent receptor" evidence="10">
    <location>
        <begin position="28"/>
        <end position="937"/>
    </location>
</feature>
<keyword evidence="3 8" id="KW-1134">Transmembrane beta strand</keyword>
<dbReference type="InterPro" id="IPR039426">
    <property type="entry name" value="TonB-dep_rcpt-like"/>
</dbReference>
<name>A0ABP9FH82_9GAMM</name>
<gene>
    <name evidence="13" type="ORF">GCM10023333_40320</name>
</gene>
<dbReference type="PANTHER" id="PTHR40980:SF4">
    <property type="entry name" value="TONB-DEPENDENT RECEPTOR-LIKE BETA-BARREL DOMAIN-CONTAINING PROTEIN"/>
    <property type="match status" value="1"/>
</dbReference>
<dbReference type="PROSITE" id="PS52016">
    <property type="entry name" value="TONB_DEPENDENT_REC_3"/>
    <property type="match status" value="1"/>
</dbReference>
<keyword evidence="4 8" id="KW-0812">Transmembrane</keyword>
<dbReference type="InterPro" id="IPR037066">
    <property type="entry name" value="Plug_dom_sf"/>
</dbReference>
<evidence type="ECO:0008006" key="15">
    <source>
        <dbReference type="Google" id="ProtNLM"/>
    </source>
</evidence>
<dbReference type="PANTHER" id="PTHR40980">
    <property type="entry name" value="PLUG DOMAIN-CONTAINING PROTEIN"/>
    <property type="match status" value="1"/>
</dbReference>
<evidence type="ECO:0000256" key="5">
    <source>
        <dbReference type="ARBA" id="ARBA00023077"/>
    </source>
</evidence>
<dbReference type="Proteomes" id="UP001499988">
    <property type="component" value="Unassembled WGS sequence"/>
</dbReference>
<comment type="similarity">
    <text evidence="8 9">Belongs to the TonB-dependent receptor family.</text>
</comment>
<evidence type="ECO:0000256" key="2">
    <source>
        <dbReference type="ARBA" id="ARBA00022448"/>
    </source>
</evidence>
<protein>
    <recommendedName>
        <fullName evidence="15">TonB-dependent receptor</fullName>
    </recommendedName>
</protein>